<dbReference type="AlphaFoldDB" id="A0A9D5B9F6"/>
<dbReference type="PANTHER" id="PTHR31099:SF49">
    <property type="entry name" value="MYOSIN HEAVY CHAIN-LIKE PROTEIN"/>
    <property type="match status" value="1"/>
</dbReference>
<feature type="region of interest" description="Disordered" evidence="2">
    <location>
        <begin position="523"/>
        <end position="605"/>
    </location>
</feature>
<protein>
    <recommendedName>
        <fullName evidence="3">Transposase (putative) gypsy type domain-containing protein</fullName>
    </recommendedName>
</protein>
<dbReference type="InterPro" id="IPR007321">
    <property type="entry name" value="Transposase_28"/>
</dbReference>
<comment type="caution">
    <text evidence="4">The sequence shown here is derived from an EMBL/GenBank/DDBJ whole genome shotgun (WGS) entry which is preliminary data.</text>
</comment>
<dbReference type="Pfam" id="PF04195">
    <property type="entry name" value="Transposase_28"/>
    <property type="match status" value="1"/>
</dbReference>
<evidence type="ECO:0000313" key="4">
    <source>
        <dbReference type="EMBL" id="KAI5434004.1"/>
    </source>
</evidence>
<gene>
    <name evidence="4" type="ORF">KIW84_021020</name>
</gene>
<evidence type="ECO:0000259" key="3">
    <source>
        <dbReference type="Pfam" id="PF04195"/>
    </source>
</evidence>
<evidence type="ECO:0000256" key="1">
    <source>
        <dbReference type="SAM" id="Coils"/>
    </source>
</evidence>
<evidence type="ECO:0000256" key="2">
    <source>
        <dbReference type="SAM" id="MobiDB-lite"/>
    </source>
</evidence>
<feature type="domain" description="Transposase (putative) gypsy type" evidence="3">
    <location>
        <begin position="293"/>
        <end position="355"/>
    </location>
</feature>
<feature type="compositionally biased region" description="Low complexity" evidence="2">
    <location>
        <begin position="566"/>
        <end position="581"/>
    </location>
</feature>
<dbReference type="Proteomes" id="UP001058974">
    <property type="component" value="Chromosome 2"/>
</dbReference>
<evidence type="ECO:0000313" key="5">
    <source>
        <dbReference type="Proteomes" id="UP001058974"/>
    </source>
</evidence>
<dbReference type="PANTHER" id="PTHR31099">
    <property type="entry name" value="OS06G0165300 PROTEIN"/>
    <property type="match status" value="1"/>
</dbReference>
<reference evidence="4 5" key="1">
    <citation type="journal article" date="2022" name="Nat. Genet.">
        <title>Improved pea reference genome and pan-genome highlight genomic features and evolutionary characteristics.</title>
        <authorList>
            <person name="Yang T."/>
            <person name="Liu R."/>
            <person name="Luo Y."/>
            <person name="Hu S."/>
            <person name="Wang D."/>
            <person name="Wang C."/>
            <person name="Pandey M.K."/>
            <person name="Ge S."/>
            <person name="Xu Q."/>
            <person name="Li N."/>
            <person name="Li G."/>
            <person name="Huang Y."/>
            <person name="Saxena R.K."/>
            <person name="Ji Y."/>
            <person name="Li M."/>
            <person name="Yan X."/>
            <person name="He Y."/>
            <person name="Liu Y."/>
            <person name="Wang X."/>
            <person name="Xiang C."/>
            <person name="Varshney R.K."/>
            <person name="Ding H."/>
            <person name="Gao S."/>
            <person name="Zong X."/>
        </authorList>
    </citation>
    <scope>NUCLEOTIDE SEQUENCE [LARGE SCALE GENOMIC DNA]</scope>
    <source>
        <strain evidence="4 5">cv. Zhongwan 6</strain>
    </source>
</reference>
<keyword evidence="5" id="KW-1185">Reference proteome</keyword>
<accession>A0A9D5B9F6</accession>
<feature type="coiled-coil region" evidence="1">
    <location>
        <begin position="677"/>
        <end position="752"/>
    </location>
</feature>
<keyword evidence="1" id="KW-0175">Coiled coil</keyword>
<dbReference type="Gramene" id="Psat02G0102000-T1">
    <property type="protein sequence ID" value="KAI5434004.1"/>
    <property type="gene ID" value="KIW84_021020"/>
</dbReference>
<name>A0A9D5B9F6_PEA</name>
<organism evidence="4 5">
    <name type="scientific">Pisum sativum</name>
    <name type="common">Garden pea</name>
    <name type="synonym">Lathyrus oleraceus</name>
    <dbReference type="NCBI Taxonomy" id="3888"/>
    <lineage>
        <taxon>Eukaryota</taxon>
        <taxon>Viridiplantae</taxon>
        <taxon>Streptophyta</taxon>
        <taxon>Embryophyta</taxon>
        <taxon>Tracheophyta</taxon>
        <taxon>Spermatophyta</taxon>
        <taxon>Magnoliopsida</taxon>
        <taxon>eudicotyledons</taxon>
        <taxon>Gunneridae</taxon>
        <taxon>Pentapetalae</taxon>
        <taxon>rosids</taxon>
        <taxon>fabids</taxon>
        <taxon>Fabales</taxon>
        <taxon>Fabaceae</taxon>
        <taxon>Papilionoideae</taxon>
        <taxon>50 kb inversion clade</taxon>
        <taxon>NPAAA clade</taxon>
        <taxon>Hologalegina</taxon>
        <taxon>IRL clade</taxon>
        <taxon>Fabeae</taxon>
        <taxon>Lathyrus</taxon>
    </lineage>
</organism>
<sequence>MGRTRSLSDTYLRGRGDVLRADGRSPDVSSWSFGHGRLDVGLASIGPGRAKCHGPVQNRSPPSEVATDLFMTDPFSGNDGDGGDRLVCTFLVVNVGMTRGGGVLGLSNFISIFFAHTFTGVLHILPRLLALPSGPPSPPVLLSEPPSSARAPPYPFQLNYVRLYEVYARSPQNARVTELSTVSVRATGRLRPRREDSGSSTEDATIARLPVGDGSVRYGTEHASSSGQVDFSWVADEPLEEGSDFCDEAIIAYAMVETISREDPPNWYCCAPKEEDRICHHFPGKQFTMYEFAFREAGIRLPFNSFQMSVFKWLRLAPSQLHPNALAFMRAFELVCQFLGIGCTRALFFHVFHLQRSGSRGRHSWVSFKQPVRLFKTYEDSVRHFKNRWYVVMPITRAALHSLYYYQRKPNGEETLMSKIPLRWQRDHFDLSTAHYRVKYAMLGEEDRLAYKKLVDYVQSFSLGFWANRQGVPYLDEAGELITEARYINTKALLECDTEEEALALLSAMPNARDRVLKLANQVGAPDRVPKKKKKTVARPLETAGDAGASPSQAASVIPSSPPRSNPINIPDSSPSPAASPLHKRKRPAGALTRSSPGSSNGPGSYLLPPCYVERSFFKAEESIVVPAPEAKAILDQDVAVRRKDLARDIAAVIRVMETAMVLTDTSVSTASLEDALLQVRTEKERLSKDLSDYKEEHQLQEGLSQKLEEVEKERDQLKAAKASLEEQVVDHQKLTEDNAGLRAQVESLEGKVRPLADETEEERALGSRGELLGHIRTLNQDLVACFKEGFDNAVEQLGLLNPELVTVGSAYNCCVRDGEIICPFEAEEELGEKKKKRMKRCSERSLSLFGTDEVSGFVPVGIEARVRCSNPGPEAWVLPSRAGCPASPGTSTLSLGQDPNRRGGLCLLCDPGSFPGLVVPPWVLGTKSVVIGPVARFVADAVRAFPVGRQFALSRVFLVSSEDQGADLELSFYDFRVMA</sequence>
<feature type="compositionally biased region" description="Low complexity" evidence="2">
    <location>
        <begin position="595"/>
        <end position="605"/>
    </location>
</feature>
<proteinExistence type="predicted"/>
<dbReference type="EMBL" id="JAMSHJ010000002">
    <property type="protein sequence ID" value="KAI5434004.1"/>
    <property type="molecule type" value="Genomic_DNA"/>
</dbReference>